<organism evidence="1 2">
    <name type="scientific">Paxillus rubicundulus Ve08.2h10</name>
    <dbReference type="NCBI Taxonomy" id="930991"/>
    <lineage>
        <taxon>Eukaryota</taxon>
        <taxon>Fungi</taxon>
        <taxon>Dikarya</taxon>
        <taxon>Basidiomycota</taxon>
        <taxon>Agaricomycotina</taxon>
        <taxon>Agaricomycetes</taxon>
        <taxon>Agaricomycetidae</taxon>
        <taxon>Boletales</taxon>
        <taxon>Paxilineae</taxon>
        <taxon>Paxillaceae</taxon>
        <taxon>Paxillus</taxon>
    </lineage>
</organism>
<name>A0A0D0CT70_9AGAM</name>
<accession>A0A0D0CT70</accession>
<dbReference type="EMBL" id="KN829069">
    <property type="protein sequence ID" value="KIK74211.1"/>
    <property type="molecule type" value="Genomic_DNA"/>
</dbReference>
<dbReference type="HOGENOM" id="CLU_200119_0_0_1"/>
<keyword evidence="2" id="KW-1185">Reference proteome</keyword>
<dbReference type="InParanoid" id="A0A0D0CT70"/>
<sequence length="58" mass="6790">DLGPISWLLMKVTRDQDHCTLSILQELYIKAILVKYNFTDTKPLSMGSKVNEWICYKQ</sequence>
<feature type="non-terminal residue" evidence="1">
    <location>
        <position position="1"/>
    </location>
</feature>
<evidence type="ECO:0008006" key="3">
    <source>
        <dbReference type="Google" id="ProtNLM"/>
    </source>
</evidence>
<gene>
    <name evidence="1" type="ORF">PAXRUDRAFT_176403</name>
</gene>
<evidence type="ECO:0000313" key="2">
    <source>
        <dbReference type="Proteomes" id="UP000054538"/>
    </source>
</evidence>
<reference evidence="2" key="2">
    <citation type="submission" date="2015-01" db="EMBL/GenBank/DDBJ databases">
        <title>Evolutionary Origins and Diversification of the Mycorrhizal Mutualists.</title>
        <authorList>
            <consortium name="DOE Joint Genome Institute"/>
            <consortium name="Mycorrhizal Genomics Consortium"/>
            <person name="Kohler A."/>
            <person name="Kuo A."/>
            <person name="Nagy L.G."/>
            <person name="Floudas D."/>
            <person name="Copeland A."/>
            <person name="Barry K.W."/>
            <person name="Cichocki N."/>
            <person name="Veneault-Fourrey C."/>
            <person name="LaButti K."/>
            <person name="Lindquist E.A."/>
            <person name="Lipzen A."/>
            <person name="Lundell T."/>
            <person name="Morin E."/>
            <person name="Murat C."/>
            <person name="Riley R."/>
            <person name="Ohm R."/>
            <person name="Sun H."/>
            <person name="Tunlid A."/>
            <person name="Henrissat B."/>
            <person name="Grigoriev I.V."/>
            <person name="Hibbett D.S."/>
            <person name="Martin F."/>
        </authorList>
    </citation>
    <scope>NUCLEOTIDE SEQUENCE [LARGE SCALE GENOMIC DNA]</scope>
    <source>
        <strain evidence="2">Ve08.2h10</strain>
    </source>
</reference>
<dbReference type="AlphaFoldDB" id="A0A0D0CT70"/>
<reference evidence="1 2" key="1">
    <citation type="submission" date="2014-04" db="EMBL/GenBank/DDBJ databases">
        <authorList>
            <consortium name="DOE Joint Genome Institute"/>
            <person name="Kuo A."/>
            <person name="Kohler A."/>
            <person name="Jargeat P."/>
            <person name="Nagy L.G."/>
            <person name="Floudas D."/>
            <person name="Copeland A."/>
            <person name="Barry K.W."/>
            <person name="Cichocki N."/>
            <person name="Veneault-Fourrey C."/>
            <person name="LaButti K."/>
            <person name="Lindquist E.A."/>
            <person name="Lipzen A."/>
            <person name="Lundell T."/>
            <person name="Morin E."/>
            <person name="Murat C."/>
            <person name="Sun H."/>
            <person name="Tunlid A."/>
            <person name="Henrissat B."/>
            <person name="Grigoriev I.V."/>
            <person name="Hibbett D.S."/>
            <person name="Martin F."/>
            <person name="Nordberg H.P."/>
            <person name="Cantor M.N."/>
            <person name="Hua S.X."/>
        </authorList>
    </citation>
    <scope>NUCLEOTIDE SEQUENCE [LARGE SCALE GENOMIC DNA]</scope>
    <source>
        <strain evidence="1 2">Ve08.2h10</strain>
    </source>
</reference>
<protein>
    <recommendedName>
        <fullName evidence="3">Reverse transcriptase Ty1/copia-type domain-containing protein</fullName>
    </recommendedName>
</protein>
<dbReference type="OrthoDB" id="2662182at2759"/>
<dbReference type="Proteomes" id="UP000054538">
    <property type="component" value="Unassembled WGS sequence"/>
</dbReference>
<proteinExistence type="predicted"/>
<evidence type="ECO:0000313" key="1">
    <source>
        <dbReference type="EMBL" id="KIK74211.1"/>
    </source>
</evidence>